<protein>
    <submittedName>
        <fullName evidence="10">Deoxynucleoside kinase</fullName>
    </submittedName>
</protein>
<dbReference type="PATRIC" id="fig|926556.3.peg.3482"/>
<dbReference type="eggNOG" id="COG1428">
    <property type="taxonomic scope" value="Bacteria"/>
</dbReference>
<keyword evidence="3 8" id="KW-0547">Nucleotide-binding</keyword>
<dbReference type="GO" id="GO:0005524">
    <property type="term" value="F:ATP binding"/>
    <property type="evidence" value="ECO:0007669"/>
    <property type="project" value="UniProtKB-KW"/>
</dbReference>
<dbReference type="EMBL" id="CP003346">
    <property type="protein sequence ID" value="AGA79527.1"/>
    <property type="molecule type" value="Genomic_DNA"/>
</dbReference>
<dbReference type="Proteomes" id="UP000010796">
    <property type="component" value="Chromosome"/>
</dbReference>
<name>L0G1Z2_ECHVK</name>
<dbReference type="STRING" id="926556.Echvi_3303"/>
<dbReference type="GO" id="GO:0005737">
    <property type="term" value="C:cytoplasm"/>
    <property type="evidence" value="ECO:0007669"/>
    <property type="project" value="TreeGrafter"/>
</dbReference>
<evidence type="ECO:0000256" key="7">
    <source>
        <dbReference type="PIRSR" id="PIRSR000705-2"/>
    </source>
</evidence>
<feature type="binding site" evidence="7">
    <location>
        <position position="79"/>
    </location>
    <ligand>
        <name>substrate</name>
    </ligand>
</feature>
<dbReference type="CDD" id="cd01673">
    <property type="entry name" value="dNK"/>
    <property type="match status" value="1"/>
</dbReference>
<proteinExistence type="inferred from homology"/>
<dbReference type="InterPro" id="IPR050566">
    <property type="entry name" value="Deoxyribonucleoside_kinase"/>
</dbReference>
<dbReference type="InterPro" id="IPR027417">
    <property type="entry name" value="P-loop_NTPase"/>
</dbReference>
<dbReference type="GO" id="GO:0019136">
    <property type="term" value="F:deoxynucleoside kinase activity"/>
    <property type="evidence" value="ECO:0007669"/>
    <property type="project" value="InterPro"/>
</dbReference>
<evidence type="ECO:0000256" key="2">
    <source>
        <dbReference type="ARBA" id="ARBA00022679"/>
    </source>
</evidence>
<sequence>MHIAIAGNIGSGKTTLTKKLGHHYGWKVELEDVEANPYLEDFYADMKKWSFHLQVFFLNSRFNQIKEIARSPVSTVQDRTIYEDAYIFAANLHQSGCFDERDYQNYLKLFHSMMEYAAAPDLLIYLRADIPKLVGQIEKRGRDYETTISIHYLKSLNQHYEDWISGYDKGKLLIIDVNDLDFVSNREDFSFIVNQIDREINGLFSYPPYKTEAKPAIP</sequence>
<feature type="binding site" evidence="7">
    <location>
        <position position="54"/>
    </location>
    <ligand>
        <name>substrate</name>
    </ligand>
</feature>
<feature type="binding site" evidence="7">
    <location>
        <position position="31"/>
    </location>
    <ligand>
        <name>substrate</name>
    </ligand>
</feature>
<gene>
    <name evidence="10" type="ordered locus">Echvi_3303</name>
</gene>
<evidence type="ECO:0000259" key="9">
    <source>
        <dbReference type="Pfam" id="PF01712"/>
    </source>
</evidence>
<evidence type="ECO:0000256" key="5">
    <source>
        <dbReference type="ARBA" id="ARBA00022840"/>
    </source>
</evidence>
<dbReference type="OrthoDB" id="9776634at2"/>
<dbReference type="HOGENOM" id="CLU_030466_2_1_10"/>
<accession>L0G1Z2</accession>
<feature type="binding site" evidence="7">
    <location>
        <position position="145"/>
    </location>
    <ligand>
        <name>substrate</name>
    </ligand>
</feature>
<comment type="similarity">
    <text evidence="1">Belongs to the DCK/DGK family.</text>
</comment>
<evidence type="ECO:0000256" key="3">
    <source>
        <dbReference type="ARBA" id="ARBA00022741"/>
    </source>
</evidence>
<evidence type="ECO:0000256" key="6">
    <source>
        <dbReference type="PIRSR" id="PIRSR000705-1"/>
    </source>
</evidence>
<dbReference type="Pfam" id="PF01712">
    <property type="entry name" value="dNK"/>
    <property type="match status" value="1"/>
</dbReference>
<evidence type="ECO:0000313" key="11">
    <source>
        <dbReference type="Proteomes" id="UP000010796"/>
    </source>
</evidence>
<feature type="active site" description="Proton acceptor" evidence="6">
    <location>
        <position position="78"/>
    </location>
</feature>
<dbReference type="FunFam" id="3.40.50.300:FF:000659">
    <property type="entry name" value="Deoxyguanosine kinase"/>
    <property type="match status" value="1"/>
</dbReference>
<dbReference type="AlphaFoldDB" id="L0G1Z2"/>
<dbReference type="SUPFAM" id="SSF52540">
    <property type="entry name" value="P-loop containing nucleoside triphosphate hydrolases"/>
    <property type="match status" value="1"/>
</dbReference>
<feature type="domain" description="Deoxynucleoside kinase" evidence="9">
    <location>
        <begin position="3"/>
        <end position="198"/>
    </location>
</feature>
<feature type="binding site" evidence="7">
    <location>
        <position position="43"/>
    </location>
    <ligand>
        <name>substrate</name>
    </ligand>
</feature>
<evidence type="ECO:0000256" key="8">
    <source>
        <dbReference type="PIRSR" id="PIRSR000705-3"/>
    </source>
</evidence>
<keyword evidence="11" id="KW-1185">Reference proteome</keyword>
<keyword evidence="2" id="KW-0808">Transferase</keyword>
<keyword evidence="4 10" id="KW-0418">Kinase</keyword>
<dbReference type="PIRSF" id="PIRSF000705">
    <property type="entry name" value="DNK"/>
    <property type="match status" value="1"/>
</dbReference>
<feature type="binding site" evidence="8">
    <location>
        <begin position="180"/>
        <end position="182"/>
    </location>
    <ligand>
        <name>ATP</name>
        <dbReference type="ChEBI" id="CHEBI:30616"/>
    </ligand>
</feature>
<dbReference type="KEGG" id="evi:Echvi_3303"/>
<evidence type="ECO:0000256" key="4">
    <source>
        <dbReference type="ARBA" id="ARBA00022777"/>
    </source>
</evidence>
<dbReference type="Gene3D" id="3.40.50.300">
    <property type="entry name" value="P-loop containing nucleotide triphosphate hydrolases"/>
    <property type="match status" value="1"/>
</dbReference>
<dbReference type="PANTHER" id="PTHR10513:SF35">
    <property type="entry name" value="DEOXYADENOSINE KINASE"/>
    <property type="match status" value="1"/>
</dbReference>
<dbReference type="InterPro" id="IPR031314">
    <property type="entry name" value="DNK_dom"/>
</dbReference>
<dbReference type="InterPro" id="IPR002624">
    <property type="entry name" value="DCK/DGK"/>
</dbReference>
<dbReference type="PANTHER" id="PTHR10513">
    <property type="entry name" value="DEOXYNUCLEOSIDE KINASE"/>
    <property type="match status" value="1"/>
</dbReference>
<keyword evidence="5 8" id="KW-0067">ATP-binding</keyword>
<evidence type="ECO:0000256" key="1">
    <source>
        <dbReference type="ARBA" id="ARBA00007420"/>
    </source>
</evidence>
<evidence type="ECO:0000313" key="10">
    <source>
        <dbReference type="EMBL" id="AGA79527.1"/>
    </source>
</evidence>
<feature type="binding site" evidence="7">
    <location>
        <position position="84"/>
    </location>
    <ligand>
        <name>substrate</name>
    </ligand>
</feature>
<organism evidence="10 11">
    <name type="scientific">Echinicola vietnamensis (strain DSM 17526 / LMG 23754 / KMM 6221)</name>
    <dbReference type="NCBI Taxonomy" id="926556"/>
    <lineage>
        <taxon>Bacteria</taxon>
        <taxon>Pseudomonadati</taxon>
        <taxon>Bacteroidota</taxon>
        <taxon>Cytophagia</taxon>
        <taxon>Cytophagales</taxon>
        <taxon>Cyclobacteriaceae</taxon>
        <taxon>Echinicola</taxon>
    </lineage>
</organism>
<reference evidence="11" key="1">
    <citation type="submission" date="2012-02" db="EMBL/GenBank/DDBJ databases">
        <title>The complete genome of Echinicola vietnamensis DSM 17526.</title>
        <authorList>
            <person name="Lucas S."/>
            <person name="Copeland A."/>
            <person name="Lapidus A."/>
            <person name="Glavina del Rio T."/>
            <person name="Dalin E."/>
            <person name="Tice H."/>
            <person name="Bruce D."/>
            <person name="Goodwin L."/>
            <person name="Pitluck S."/>
            <person name="Peters L."/>
            <person name="Ovchinnikova G."/>
            <person name="Teshima H."/>
            <person name="Kyrpides N."/>
            <person name="Mavromatis K."/>
            <person name="Ivanova N."/>
            <person name="Brettin T."/>
            <person name="Detter J.C."/>
            <person name="Han C."/>
            <person name="Larimer F."/>
            <person name="Land M."/>
            <person name="Hauser L."/>
            <person name="Markowitz V."/>
            <person name="Cheng J.-F."/>
            <person name="Hugenholtz P."/>
            <person name="Woyke T."/>
            <person name="Wu D."/>
            <person name="Brambilla E."/>
            <person name="Klenk H.-P."/>
            <person name="Eisen J.A."/>
        </authorList>
    </citation>
    <scope>NUCLEOTIDE SEQUENCE [LARGE SCALE GENOMIC DNA]</scope>
    <source>
        <strain evidence="11">DSM 17526 / LMG 23754 / KMM 6221</strain>
    </source>
</reference>
<dbReference type="RefSeq" id="WP_015267073.1">
    <property type="nucleotide sequence ID" value="NC_019904.1"/>
</dbReference>
<feature type="binding site" evidence="8">
    <location>
        <begin position="7"/>
        <end position="15"/>
    </location>
    <ligand>
        <name>ATP</name>
        <dbReference type="ChEBI" id="CHEBI:30616"/>
    </ligand>
</feature>